<dbReference type="SUPFAM" id="SSF47413">
    <property type="entry name" value="lambda repressor-like DNA-binding domains"/>
    <property type="match status" value="1"/>
</dbReference>
<dbReference type="RefSeq" id="WP_138087327.1">
    <property type="nucleotide sequence ID" value="NZ_VAUV01000011.1"/>
</dbReference>
<dbReference type="GO" id="GO:0003677">
    <property type="term" value="F:DNA binding"/>
    <property type="evidence" value="ECO:0007669"/>
    <property type="project" value="UniProtKB-KW"/>
</dbReference>
<dbReference type="PANTHER" id="PTHR36924">
    <property type="entry name" value="ANTITOXIN HIGA-1"/>
    <property type="match status" value="1"/>
</dbReference>
<dbReference type="SMART" id="SM00530">
    <property type="entry name" value="HTH_XRE"/>
    <property type="match status" value="1"/>
</dbReference>
<dbReference type="AlphaFoldDB" id="A0A5R8KE43"/>
<organism evidence="3 4">
    <name type="scientific">Phragmitibacter flavus</name>
    <dbReference type="NCBI Taxonomy" id="2576071"/>
    <lineage>
        <taxon>Bacteria</taxon>
        <taxon>Pseudomonadati</taxon>
        <taxon>Verrucomicrobiota</taxon>
        <taxon>Verrucomicrobiia</taxon>
        <taxon>Verrucomicrobiales</taxon>
        <taxon>Verrucomicrobiaceae</taxon>
        <taxon>Phragmitibacter</taxon>
    </lineage>
</organism>
<dbReference type="CDD" id="cd00093">
    <property type="entry name" value="HTH_XRE"/>
    <property type="match status" value="1"/>
</dbReference>
<dbReference type="InterPro" id="IPR013430">
    <property type="entry name" value="Toxin_antidote_HigA"/>
</dbReference>
<dbReference type="InterPro" id="IPR001387">
    <property type="entry name" value="Cro/C1-type_HTH"/>
</dbReference>
<dbReference type="PROSITE" id="PS50943">
    <property type="entry name" value="HTH_CROC1"/>
    <property type="match status" value="1"/>
</dbReference>
<sequence length="98" mass="11043">MDKTLDNIHPGEVLLEEFMKPLGISQYRFAVATGLPHSRVTKLVKGRRSVTADTALRMARSFGTTPEFWLGFQLDYDMMEAKRANQDIYAAIEPLVPA</sequence>
<dbReference type="Proteomes" id="UP000306196">
    <property type="component" value="Unassembled WGS sequence"/>
</dbReference>
<accession>A0A5R8KE43</accession>
<evidence type="ECO:0000313" key="3">
    <source>
        <dbReference type="EMBL" id="TLD69869.1"/>
    </source>
</evidence>
<gene>
    <name evidence="3" type="ORF">FEM03_16255</name>
</gene>
<dbReference type="Pfam" id="PF01381">
    <property type="entry name" value="HTH_3"/>
    <property type="match status" value="1"/>
</dbReference>
<dbReference type="EMBL" id="VAUV01000011">
    <property type="protein sequence ID" value="TLD69869.1"/>
    <property type="molecule type" value="Genomic_DNA"/>
</dbReference>
<protein>
    <submittedName>
        <fullName evidence="3">HigA family addiction module antidote protein</fullName>
    </submittedName>
</protein>
<dbReference type="Gene3D" id="1.10.260.40">
    <property type="entry name" value="lambda repressor-like DNA-binding domains"/>
    <property type="match status" value="1"/>
</dbReference>
<evidence type="ECO:0000259" key="2">
    <source>
        <dbReference type="PROSITE" id="PS50943"/>
    </source>
</evidence>
<keyword evidence="1" id="KW-0238">DNA-binding</keyword>
<name>A0A5R8KE43_9BACT</name>
<proteinExistence type="predicted"/>
<reference evidence="3 4" key="1">
    <citation type="submission" date="2019-05" db="EMBL/GenBank/DDBJ databases">
        <title>Verrucobacter flavum gen. nov., sp. nov. a new member of the family Verrucomicrobiaceae.</title>
        <authorList>
            <person name="Szuroczki S."/>
            <person name="Abbaszade G."/>
            <person name="Szabo A."/>
            <person name="Felfoldi T."/>
            <person name="Schumann P."/>
            <person name="Boka K."/>
            <person name="Keki Z."/>
            <person name="Toumi M."/>
            <person name="Toth E."/>
        </authorList>
    </citation>
    <scope>NUCLEOTIDE SEQUENCE [LARGE SCALE GENOMIC DNA]</scope>
    <source>
        <strain evidence="3 4">MG-N-17</strain>
    </source>
</reference>
<comment type="caution">
    <text evidence="3">The sequence shown here is derived from an EMBL/GenBank/DDBJ whole genome shotgun (WGS) entry which is preliminary data.</text>
</comment>
<dbReference type="InterPro" id="IPR010982">
    <property type="entry name" value="Lambda_DNA-bd_dom_sf"/>
</dbReference>
<feature type="domain" description="HTH cro/C1-type" evidence="2">
    <location>
        <begin position="15"/>
        <end position="69"/>
    </location>
</feature>
<evidence type="ECO:0000313" key="4">
    <source>
        <dbReference type="Proteomes" id="UP000306196"/>
    </source>
</evidence>
<dbReference type="NCBIfam" id="TIGR02607">
    <property type="entry name" value="antidote_HigA"/>
    <property type="match status" value="1"/>
</dbReference>
<dbReference type="PANTHER" id="PTHR36924:SF1">
    <property type="entry name" value="ANTITOXIN HIGA-1"/>
    <property type="match status" value="1"/>
</dbReference>
<dbReference type="OrthoDB" id="9798100at2"/>
<evidence type="ECO:0000256" key="1">
    <source>
        <dbReference type="ARBA" id="ARBA00023125"/>
    </source>
</evidence>
<keyword evidence="4" id="KW-1185">Reference proteome</keyword>